<feature type="compositionally biased region" description="Low complexity" evidence="1">
    <location>
        <begin position="39"/>
        <end position="57"/>
    </location>
</feature>
<dbReference type="SUPFAM" id="SSF55961">
    <property type="entry name" value="Bet v1-like"/>
    <property type="match status" value="1"/>
</dbReference>
<dbReference type="Pfam" id="PF10604">
    <property type="entry name" value="Polyketide_cyc2"/>
    <property type="match status" value="1"/>
</dbReference>
<sequence>MTCTSKPRRTARAAVALATTLGTAFAVTGCTGSHEDAAAPRASASAPESSSAEQPIAAGEQCAGTTINRSAPITSSADILIDAPVDQVWDVHTDVERWDDWQPTVLTIERLDDGPFTSDSQFEWTTPVPETAFSPADTMTVTSSVQQLEPGKCLLWEGPGTGESIRIDKGIHLWTFTETDEGTLVHTEESWDAELLAALDEADAKTAGEQLGGGLEVWLDLLKAEVEAS</sequence>
<protein>
    <submittedName>
        <fullName evidence="3">SRPBCC family protein</fullName>
    </submittedName>
</protein>
<dbReference type="PROSITE" id="PS51257">
    <property type="entry name" value="PROKAR_LIPOPROTEIN"/>
    <property type="match status" value="1"/>
</dbReference>
<accession>A0ABW7XNE8</accession>
<dbReference type="Proteomes" id="UP001611580">
    <property type="component" value="Unassembled WGS sequence"/>
</dbReference>
<gene>
    <name evidence="3" type="ORF">ACH47X_19205</name>
</gene>
<comment type="caution">
    <text evidence="3">The sequence shown here is derived from an EMBL/GenBank/DDBJ whole genome shotgun (WGS) entry which is preliminary data.</text>
</comment>
<reference evidence="3 4" key="1">
    <citation type="submission" date="2024-10" db="EMBL/GenBank/DDBJ databases">
        <title>The Natural Products Discovery Center: Release of the First 8490 Sequenced Strains for Exploring Actinobacteria Biosynthetic Diversity.</title>
        <authorList>
            <person name="Kalkreuter E."/>
            <person name="Kautsar S.A."/>
            <person name="Yang D."/>
            <person name="Bader C.D."/>
            <person name="Teijaro C.N."/>
            <person name="Fluegel L."/>
            <person name="Davis C.M."/>
            <person name="Simpson J.R."/>
            <person name="Lauterbach L."/>
            <person name="Steele A.D."/>
            <person name="Gui C."/>
            <person name="Meng S."/>
            <person name="Li G."/>
            <person name="Viehrig K."/>
            <person name="Ye F."/>
            <person name="Su P."/>
            <person name="Kiefer A.F."/>
            <person name="Nichols A."/>
            <person name="Cepeda A.J."/>
            <person name="Yan W."/>
            <person name="Fan B."/>
            <person name="Jiang Y."/>
            <person name="Adhikari A."/>
            <person name="Zheng C.-J."/>
            <person name="Schuster L."/>
            <person name="Cowan T.M."/>
            <person name="Smanski M.J."/>
            <person name="Chevrette M.G."/>
            <person name="De Carvalho L.P.S."/>
            <person name="Shen B."/>
        </authorList>
    </citation>
    <scope>NUCLEOTIDE SEQUENCE [LARGE SCALE GENOMIC DNA]</scope>
    <source>
        <strain evidence="3 4">NPDC019481</strain>
    </source>
</reference>
<evidence type="ECO:0000256" key="2">
    <source>
        <dbReference type="SAM" id="SignalP"/>
    </source>
</evidence>
<organism evidence="3 4">
    <name type="scientific">Promicromonospora kroppenstedtii</name>
    <dbReference type="NCBI Taxonomy" id="440482"/>
    <lineage>
        <taxon>Bacteria</taxon>
        <taxon>Bacillati</taxon>
        <taxon>Actinomycetota</taxon>
        <taxon>Actinomycetes</taxon>
        <taxon>Micrococcales</taxon>
        <taxon>Promicromonosporaceae</taxon>
        <taxon>Promicromonospora</taxon>
    </lineage>
</organism>
<keyword evidence="4" id="KW-1185">Reference proteome</keyword>
<keyword evidence="2" id="KW-0732">Signal</keyword>
<dbReference type="InterPro" id="IPR019587">
    <property type="entry name" value="Polyketide_cyclase/dehydratase"/>
</dbReference>
<evidence type="ECO:0000313" key="4">
    <source>
        <dbReference type="Proteomes" id="UP001611580"/>
    </source>
</evidence>
<feature type="signal peptide" evidence="2">
    <location>
        <begin position="1"/>
        <end position="26"/>
    </location>
</feature>
<dbReference type="InterPro" id="IPR023393">
    <property type="entry name" value="START-like_dom_sf"/>
</dbReference>
<feature type="region of interest" description="Disordered" evidence="1">
    <location>
        <begin position="35"/>
        <end position="57"/>
    </location>
</feature>
<dbReference type="Gene3D" id="3.30.530.20">
    <property type="match status" value="1"/>
</dbReference>
<proteinExistence type="predicted"/>
<name>A0ABW7XNE8_9MICO</name>
<dbReference type="RefSeq" id="WP_397406126.1">
    <property type="nucleotide sequence ID" value="NZ_JBIRYI010000012.1"/>
</dbReference>
<evidence type="ECO:0000256" key="1">
    <source>
        <dbReference type="SAM" id="MobiDB-lite"/>
    </source>
</evidence>
<dbReference type="EMBL" id="JBIRYI010000012">
    <property type="protein sequence ID" value="MFI2489046.1"/>
    <property type="molecule type" value="Genomic_DNA"/>
</dbReference>
<evidence type="ECO:0000313" key="3">
    <source>
        <dbReference type="EMBL" id="MFI2489046.1"/>
    </source>
</evidence>
<feature type="chain" id="PRO_5047149461" evidence="2">
    <location>
        <begin position="27"/>
        <end position="229"/>
    </location>
</feature>